<organism evidence="1 2">
    <name type="scientific">Racocetra persica</name>
    <dbReference type="NCBI Taxonomy" id="160502"/>
    <lineage>
        <taxon>Eukaryota</taxon>
        <taxon>Fungi</taxon>
        <taxon>Fungi incertae sedis</taxon>
        <taxon>Mucoromycota</taxon>
        <taxon>Glomeromycotina</taxon>
        <taxon>Glomeromycetes</taxon>
        <taxon>Diversisporales</taxon>
        <taxon>Gigasporaceae</taxon>
        <taxon>Racocetra</taxon>
    </lineage>
</organism>
<feature type="non-terminal residue" evidence="1">
    <location>
        <position position="96"/>
    </location>
</feature>
<dbReference type="EMBL" id="CAJVQC010049493">
    <property type="protein sequence ID" value="CAG8787678.1"/>
    <property type="molecule type" value="Genomic_DNA"/>
</dbReference>
<accession>A0ACA9RDE3</accession>
<protein>
    <submittedName>
        <fullName evidence="1">9987_t:CDS:1</fullName>
    </submittedName>
</protein>
<gene>
    <name evidence="1" type="ORF">RPERSI_LOCUS18580</name>
</gene>
<reference evidence="1" key="1">
    <citation type="submission" date="2021-06" db="EMBL/GenBank/DDBJ databases">
        <authorList>
            <person name="Kallberg Y."/>
            <person name="Tangrot J."/>
            <person name="Rosling A."/>
        </authorList>
    </citation>
    <scope>NUCLEOTIDE SEQUENCE</scope>
    <source>
        <strain evidence="1">MA461A</strain>
    </source>
</reference>
<evidence type="ECO:0000313" key="1">
    <source>
        <dbReference type="EMBL" id="CAG8787678.1"/>
    </source>
</evidence>
<proteinExistence type="predicted"/>
<evidence type="ECO:0000313" key="2">
    <source>
        <dbReference type="Proteomes" id="UP000789920"/>
    </source>
</evidence>
<dbReference type="Proteomes" id="UP000789920">
    <property type="component" value="Unassembled WGS sequence"/>
</dbReference>
<comment type="caution">
    <text evidence="1">The sequence shown here is derived from an EMBL/GenBank/DDBJ whole genome shotgun (WGS) entry which is preliminary data.</text>
</comment>
<keyword evidence="2" id="KW-1185">Reference proteome</keyword>
<sequence length="96" mass="11054">IYTFLTSQEMYPVPADCPPSYDYPSQTSYDACVLRLVNLICMWSFVLFGFLCFSANLFGIMPTENDLNELWNEKKKAKIFTTSISVEELFSGREII</sequence>
<feature type="non-terminal residue" evidence="1">
    <location>
        <position position="1"/>
    </location>
</feature>
<name>A0ACA9RDE3_9GLOM</name>